<organism evidence="1 2">
    <name type="scientific">Janthinobacterium agaricidamnosum NBRC 102515 = DSM 9628</name>
    <dbReference type="NCBI Taxonomy" id="1349767"/>
    <lineage>
        <taxon>Bacteria</taxon>
        <taxon>Pseudomonadati</taxon>
        <taxon>Pseudomonadota</taxon>
        <taxon>Betaproteobacteria</taxon>
        <taxon>Burkholderiales</taxon>
        <taxon>Oxalobacteraceae</taxon>
        <taxon>Janthinobacterium</taxon>
    </lineage>
</organism>
<dbReference type="EMBL" id="HG322949">
    <property type="protein sequence ID" value="CDG83648.1"/>
    <property type="molecule type" value="Genomic_DNA"/>
</dbReference>
<dbReference type="KEGG" id="jag:GJA_3022"/>
<protein>
    <submittedName>
        <fullName evidence="1">Uncharacterized protein</fullName>
    </submittedName>
</protein>
<dbReference type="AlphaFoldDB" id="W0V8H5"/>
<evidence type="ECO:0000313" key="2">
    <source>
        <dbReference type="Proteomes" id="UP000027604"/>
    </source>
</evidence>
<sequence length="39" mass="4850">MVRHESTSFQFCMKRPCLYEERLTKHPWRRYIALPSTFC</sequence>
<gene>
    <name evidence="1" type="ORF">GJA_3022</name>
</gene>
<reference evidence="1 2" key="1">
    <citation type="journal article" date="2015" name="Genome Announc.">
        <title>Genome Sequence of Mushroom Soft-Rot Pathogen Janthinobacterium agaricidamnosum.</title>
        <authorList>
            <person name="Graupner K."/>
            <person name="Lackner G."/>
            <person name="Hertweck C."/>
        </authorList>
    </citation>
    <scope>NUCLEOTIDE SEQUENCE [LARGE SCALE GENOMIC DNA]</scope>
    <source>
        <strain evidence="2">NBRC 102515 / DSM 9628</strain>
    </source>
</reference>
<dbReference type="HOGENOM" id="CLU_3311074_0_0_4"/>
<name>W0V8H5_9BURK</name>
<dbReference type="PATRIC" id="fig|1349767.4.peg.4730"/>
<dbReference type="Proteomes" id="UP000027604">
    <property type="component" value="Chromosome I"/>
</dbReference>
<evidence type="ECO:0000313" key="1">
    <source>
        <dbReference type="EMBL" id="CDG83648.1"/>
    </source>
</evidence>
<accession>W0V8H5</accession>
<keyword evidence="2" id="KW-1185">Reference proteome</keyword>
<proteinExistence type="predicted"/>